<comment type="subcellular location">
    <subcellularLocation>
        <location evidence="1">Cell inner membrane</location>
        <topology evidence="1">Multi-pass membrane protein</topology>
    </subcellularLocation>
</comment>
<keyword evidence="2" id="KW-1003">Cell membrane</keyword>
<dbReference type="EMBL" id="CP032489">
    <property type="protein sequence ID" value="AYD48448.1"/>
    <property type="molecule type" value="Genomic_DNA"/>
</dbReference>
<feature type="transmembrane region" description="Helical" evidence="6">
    <location>
        <begin position="98"/>
        <end position="119"/>
    </location>
</feature>
<keyword evidence="3 6" id="KW-0812">Transmembrane</keyword>
<dbReference type="Gene3D" id="1.20.1250.20">
    <property type="entry name" value="MFS general substrate transporter like domains"/>
    <property type="match status" value="2"/>
</dbReference>
<evidence type="ECO:0000256" key="1">
    <source>
        <dbReference type="ARBA" id="ARBA00004429"/>
    </source>
</evidence>
<dbReference type="InterPro" id="IPR005275">
    <property type="entry name" value="Lfuc_symporter_FucP"/>
</dbReference>
<evidence type="ECO:0000256" key="2">
    <source>
        <dbReference type="ARBA" id="ARBA00022475"/>
    </source>
</evidence>
<feature type="transmembrane region" description="Helical" evidence="6">
    <location>
        <begin position="140"/>
        <end position="159"/>
    </location>
</feature>
<name>A0A386HR48_9BACT</name>
<dbReference type="PANTHER" id="PTHR43702">
    <property type="entry name" value="L-FUCOSE-PROTON SYMPORTER"/>
    <property type="match status" value="1"/>
</dbReference>
<dbReference type="OrthoDB" id="9786665at2"/>
<dbReference type="CDD" id="cd17394">
    <property type="entry name" value="MFS_FucP_like"/>
    <property type="match status" value="1"/>
</dbReference>
<dbReference type="InterPro" id="IPR050375">
    <property type="entry name" value="MFS_TsgA-like"/>
</dbReference>
<protein>
    <submittedName>
        <fullName evidence="8">L-fucose:H+ symporter permease</fullName>
    </submittedName>
</protein>
<feature type="transmembrane region" description="Helical" evidence="6">
    <location>
        <begin position="171"/>
        <end position="189"/>
    </location>
</feature>
<dbReference type="SUPFAM" id="SSF103473">
    <property type="entry name" value="MFS general substrate transporter"/>
    <property type="match status" value="1"/>
</dbReference>
<dbReference type="InterPro" id="IPR011701">
    <property type="entry name" value="MFS"/>
</dbReference>
<dbReference type="Pfam" id="PF07690">
    <property type="entry name" value="MFS_1"/>
    <property type="match status" value="1"/>
</dbReference>
<feature type="transmembrane region" description="Helical" evidence="6">
    <location>
        <begin position="47"/>
        <end position="67"/>
    </location>
</feature>
<feature type="transmembrane region" description="Helical" evidence="6">
    <location>
        <begin position="219"/>
        <end position="243"/>
    </location>
</feature>
<feature type="transmembrane region" description="Helical" evidence="6">
    <location>
        <begin position="7"/>
        <end position="27"/>
    </location>
</feature>
<evidence type="ECO:0000313" key="9">
    <source>
        <dbReference type="Proteomes" id="UP000266118"/>
    </source>
</evidence>
<dbReference type="KEGG" id="ark:D6B99_13045"/>
<keyword evidence="9" id="KW-1185">Reference proteome</keyword>
<dbReference type="InterPro" id="IPR020846">
    <property type="entry name" value="MFS_dom"/>
</dbReference>
<keyword evidence="5 6" id="KW-0472">Membrane</keyword>
<dbReference type="InterPro" id="IPR036259">
    <property type="entry name" value="MFS_trans_sf"/>
</dbReference>
<dbReference type="PANTHER" id="PTHR43702:SF3">
    <property type="entry name" value="PROTEIN TSGA"/>
    <property type="match status" value="1"/>
</dbReference>
<evidence type="ECO:0000256" key="4">
    <source>
        <dbReference type="ARBA" id="ARBA00022989"/>
    </source>
</evidence>
<feature type="domain" description="Major facilitator superfamily (MFS) profile" evidence="7">
    <location>
        <begin position="9"/>
        <end position="394"/>
    </location>
</feature>
<dbReference type="RefSeq" id="WP_119989203.1">
    <property type="nucleotide sequence ID" value="NZ_CP032489.1"/>
</dbReference>
<evidence type="ECO:0000256" key="6">
    <source>
        <dbReference type="SAM" id="Phobius"/>
    </source>
</evidence>
<dbReference type="Proteomes" id="UP000266118">
    <property type="component" value="Chromosome"/>
</dbReference>
<dbReference type="AlphaFoldDB" id="A0A386HR48"/>
<organism evidence="8 9">
    <name type="scientific">Arachidicoccus soli</name>
    <dbReference type="NCBI Taxonomy" id="2341117"/>
    <lineage>
        <taxon>Bacteria</taxon>
        <taxon>Pseudomonadati</taxon>
        <taxon>Bacteroidota</taxon>
        <taxon>Chitinophagia</taxon>
        <taxon>Chitinophagales</taxon>
        <taxon>Chitinophagaceae</taxon>
        <taxon>Arachidicoccus</taxon>
    </lineage>
</organism>
<sequence length="407" mass="45002">MSKNKYLFPFILVTSLFFLWGFAYGLLDVLNKHFQVTLNITKTRSTLLQAAYFGAYFLIGLIGTFVNKFDYKKGIIFGLLMFSLGAFLFYPAANASSFNYFLIALFILAAGCACLETTANPYVTVLGNPATSANRLNLSQCFNGVGSFFGPIIASQIFFSNGNSDNLDSVKNVYLIIAVVVLLISFLFMRTELPEIKEDVVEQLSEAEDKKPLSSHKHFITGVIAQFFYVAAQVGVAAFFINYCTESGVKIDNAFASKLLSIALVLFAGGRFIGTALMRKIAANKLLTIYSIVNVILCFFVIFHLAWISVYALIIIFLFESIMFPTIFALGLKGIGTHTKKGASFMIMSIVGGALVPYFMGVLSDKYSTATSYIIPLVCFVIVAWYGWRGYRVKGNNESVQVDFAKH</sequence>
<feature type="transmembrane region" description="Helical" evidence="6">
    <location>
        <begin position="344"/>
        <end position="364"/>
    </location>
</feature>
<gene>
    <name evidence="8" type="primary">fucP</name>
    <name evidence="8" type="ORF">D6B99_13045</name>
</gene>
<keyword evidence="4 6" id="KW-1133">Transmembrane helix</keyword>
<feature type="transmembrane region" description="Helical" evidence="6">
    <location>
        <begin position="255"/>
        <end position="274"/>
    </location>
</feature>
<feature type="transmembrane region" description="Helical" evidence="6">
    <location>
        <begin position="370"/>
        <end position="388"/>
    </location>
</feature>
<dbReference type="GO" id="GO:0015535">
    <property type="term" value="F:fucose:proton symporter activity"/>
    <property type="evidence" value="ECO:0007669"/>
    <property type="project" value="InterPro"/>
</dbReference>
<evidence type="ECO:0000256" key="3">
    <source>
        <dbReference type="ARBA" id="ARBA00022692"/>
    </source>
</evidence>
<accession>A0A386HR48</accession>
<dbReference type="PROSITE" id="PS50850">
    <property type="entry name" value="MFS"/>
    <property type="match status" value="1"/>
</dbReference>
<proteinExistence type="predicted"/>
<evidence type="ECO:0000313" key="8">
    <source>
        <dbReference type="EMBL" id="AYD48448.1"/>
    </source>
</evidence>
<dbReference type="GO" id="GO:0005886">
    <property type="term" value="C:plasma membrane"/>
    <property type="evidence" value="ECO:0007669"/>
    <property type="project" value="UniProtKB-SubCell"/>
</dbReference>
<evidence type="ECO:0000256" key="5">
    <source>
        <dbReference type="ARBA" id="ARBA00023136"/>
    </source>
</evidence>
<feature type="transmembrane region" description="Helical" evidence="6">
    <location>
        <begin position="74"/>
        <end position="92"/>
    </location>
</feature>
<dbReference type="NCBIfam" id="TIGR00885">
    <property type="entry name" value="fucP"/>
    <property type="match status" value="1"/>
</dbReference>
<evidence type="ECO:0000259" key="7">
    <source>
        <dbReference type="PROSITE" id="PS50850"/>
    </source>
</evidence>
<feature type="transmembrane region" description="Helical" evidence="6">
    <location>
        <begin position="286"/>
        <end position="305"/>
    </location>
</feature>
<reference evidence="8 9" key="1">
    <citation type="submission" date="2018-09" db="EMBL/GenBank/DDBJ databases">
        <title>Arachidicoccus sp. nov., a bacterium isolated from soil.</title>
        <authorList>
            <person name="Weon H.-Y."/>
            <person name="Kwon S.-W."/>
            <person name="Lee S.A."/>
        </authorList>
    </citation>
    <scope>NUCLEOTIDE SEQUENCE [LARGE SCALE GENOMIC DNA]</scope>
    <source>
        <strain evidence="8 9">KIS59-12</strain>
    </source>
</reference>
<feature type="transmembrane region" description="Helical" evidence="6">
    <location>
        <begin position="311"/>
        <end position="332"/>
    </location>
</feature>